<dbReference type="EMBL" id="NOXV01000018">
    <property type="protein sequence ID" value="OYQ50359.1"/>
    <property type="molecule type" value="Genomic_DNA"/>
</dbReference>
<keyword evidence="2" id="KW-1185">Reference proteome</keyword>
<dbReference type="Proteomes" id="UP000216605">
    <property type="component" value="Unassembled WGS sequence"/>
</dbReference>
<accession>A0A256A9T7</accession>
<protein>
    <submittedName>
        <fullName evidence="1">Uncharacterized protein</fullName>
    </submittedName>
</protein>
<proteinExistence type="predicted"/>
<dbReference type="RefSeq" id="WP_094411403.1">
    <property type="nucleotide sequence ID" value="NZ_NOXV01000018.1"/>
</dbReference>
<comment type="caution">
    <text evidence="1">The sequence shown here is derived from an EMBL/GenBank/DDBJ whole genome shotgun (WGS) entry which is preliminary data.</text>
</comment>
<name>A0A256A9T7_9FLAO</name>
<dbReference type="AlphaFoldDB" id="A0A256A9T7"/>
<evidence type="ECO:0000313" key="1">
    <source>
        <dbReference type="EMBL" id="OYQ50359.1"/>
    </source>
</evidence>
<evidence type="ECO:0000313" key="2">
    <source>
        <dbReference type="Proteomes" id="UP000216605"/>
    </source>
</evidence>
<reference evidence="1 2" key="1">
    <citation type="submission" date="2017-07" db="EMBL/GenBank/DDBJ databases">
        <title>Flavobacterium cyanobacteriorum sp. nov., isolated from cyanobacterial aggregates in a eutrophic lake.</title>
        <authorList>
            <person name="Cai H."/>
        </authorList>
    </citation>
    <scope>NUCLEOTIDE SEQUENCE [LARGE SCALE GENOMIC DNA]</scope>
    <source>
        <strain evidence="1 2">TH021</strain>
    </source>
</reference>
<sequence length="72" mass="8653">MSDIQPVEPPKFSKWYISLHPPKEIKEIDLPEYKSLELFVTDGSLRLDDVDFIIKINKDKYLMWTSFHIREK</sequence>
<dbReference type="OrthoDB" id="9949087at2"/>
<organism evidence="1 2">
    <name type="scientific">Flavobacterium cyanobacteriorum</name>
    <dbReference type="NCBI Taxonomy" id="2022802"/>
    <lineage>
        <taxon>Bacteria</taxon>
        <taxon>Pseudomonadati</taxon>
        <taxon>Bacteroidota</taxon>
        <taxon>Flavobacteriia</taxon>
        <taxon>Flavobacteriales</taxon>
        <taxon>Flavobacteriaceae</taxon>
        <taxon>Flavobacterium</taxon>
    </lineage>
</organism>
<gene>
    <name evidence="1" type="ORF">CHU92_00140</name>
</gene>